<keyword evidence="4" id="KW-1185">Reference proteome</keyword>
<feature type="chain" id="PRO_5008131695" evidence="2">
    <location>
        <begin position="24"/>
        <end position="297"/>
    </location>
</feature>
<dbReference type="EnsemblMetazoa" id="AEPI008852-RA">
    <property type="protein sequence ID" value="AEPI008852-PA"/>
    <property type="gene ID" value="AEPI008852"/>
</dbReference>
<feature type="region of interest" description="Disordered" evidence="1">
    <location>
        <begin position="179"/>
        <end position="205"/>
    </location>
</feature>
<protein>
    <submittedName>
        <fullName evidence="3">Uncharacterized protein</fullName>
    </submittedName>
</protein>
<keyword evidence="2" id="KW-0732">Signal</keyword>
<reference evidence="4" key="1">
    <citation type="submission" date="2013-03" db="EMBL/GenBank/DDBJ databases">
        <title>The Genome Sequence of Anopheles epiroticus epiroticus2.</title>
        <authorList>
            <consortium name="The Broad Institute Genomics Platform"/>
            <person name="Neafsey D.E."/>
            <person name="Howell P."/>
            <person name="Walker B."/>
            <person name="Young S.K."/>
            <person name="Zeng Q."/>
            <person name="Gargeya S."/>
            <person name="Fitzgerald M."/>
            <person name="Haas B."/>
            <person name="Abouelleil A."/>
            <person name="Allen A.W."/>
            <person name="Alvarado L."/>
            <person name="Arachchi H.M."/>
            <person name="Berlin A.M."/>
            <person name="Chapman S.B."/>
            <person name="Gainer-Dewar J."/>
            <person name="Goldberg J."/>
            <person name="Griggs A."/>
            <person name="Gujja S."/>
            <person name="Hansen M."/>
            <person name="Howarth C."/>
            <person name="Imamovic A."/>
            <person name="Ireland A."/>
            <person name="Larimer J."/>
            <person name="McCowan C."/>
            <person name="Murphy C."/>
            <person name="Pearson M."/>
            <person name="Poon T.W."/>
            <person name="Priest M."/>
            <person name="Roberts A."/>
            <person name="Saif S."/>
            <person name="Shea T."/>
            <person name="Sisk P."/>
            <person name="Sykes S."/>
            <person name="Wortman J."/>
            <person name="Nusbaum C."/>
            <person name="Birren B."/>
        </authorList>
    </citation>
    <scope>NUCLEOTIDE SEQUENCE [LARGE SCALE GENOMIC DNA]</scope>
    <source>
        <strain evidence="4">Epiroticus2</strain>
    </source>
</reference>
<evidence type="ECO:0000256" key="2">
    <source>
        <dbReference type="SAM" id="SignalP"/>
    </source>
</evidence>
<evidence type="ECO:0000313" key="4">
    <source>
        <dbReference type="Proteomes" id="UP000075885"/>
    </source>
</evidence>
<evidence type="ECO:0000256" key="1">
    <source>
        <dbReference type="SAM" id="MobiDB-lite"/>
    </source>
</evidence>
<dbReference type="VEuPathDB" id="VectorBase:AEPI008852"/>
<proteinExistence type="predicted"/>
<accession>A0A182PPH3</accession>
<feature type="signal peptide" evidence="2">
    <location>
        <begin position="1"/>
        <end position="23"/>
    </location>
</feature>
<name>A0A182PPH3_9DIPT</name>
<reference evidence="3" key="2">
    <citation type="submission" date="2020-05" db="UniProtKB">
        <authorList>
            <consortium name="EnsemblMetazoa"/>
        </authorList>
    </citation>
    <scope>IDENTIFICATION</scope>
    <source>
        <strain evidence="3">Epiroticus2</strain>
    </source>
</reference>
<evidence type="ECO:0000313" key="3">
    <source>
        <dbReference type="EnsemblMetazoa" id="AEPI008852-PA"/>
    </source>
</evidence>
<dbReference type="AlphaFoldDB" id="A0A182PPH3"/>
<dbReference type="Proteomes" id="UP000075885">
    <property type="component" value="Unassembled WGS sequence"/>
</dbReference>
<organism evidence="3 4">
    <name type="scientific">Anopheles epiroticus</name>
    <dbReference type="NCBI Taxonomy" id="199890"/>
    <lineage>
        <taxon>Eukaryota</taxon>
        <taxon>Metazoa</taxon>
        <taxon>Ecdysozoa</taxon>
        <taxon>Arthropoda</taxon>
        <taxon>Hexapoda</taxon>
        <taxon>Insecta</taxon>
        <taxon>Pterygota</taxon>
        <taxon>Neoptera</taxon>
        <taxon>Endopterygota</taxon>
        <taxon>Diptera</taxon>
        <taxon>Nematocera</taxon>
        <taxon>Culicoidea</taxon>
        <taxon>Culicidae</taxon>
        <taxon>Anophelinae</taxon>
        <taxon>Anopheles</taxon>
    </lineage>
</organism>
<feature type="compositionally biased region" description="Low complexity" evidence="1">
    <location>
        <begin position="189"/>
        <end position="199"/>
    </location>
</feature>
<sequence length="297" mass="31958">MSLFTFQAASLLMLIAVSTAVSAAGQQGPGFSGYNYPKPTTPAPFTGYNYPKPSKPFNEGYTYDTPKCPLVLPSTSTVTDYKTIVSTSFLTQTQTLPPITSTRLETSYVTLPPVVQTQTETSTQLITFTSTDFIVSTTTEIQPTTVTSLLTTTYCQPNTYLPPPPPTPPPNTYLPVDPPAKEYLPQRPPATQQQQPAGAGVSTVVRQSDTTGNQGAFISTFVQQQSGGPIKRATGGDPTARIRVESNEVLPADEVPQPTINIIYVDRHGVSESTPPPNLMNWLLCKFNLSNGSCANN</sequence>